<dbReference type="InterPro" id="IPR013784">
    <property type="entry name" value="Carb-bd-like_fold"/>
</dbReference>
<sequence length="577" mass="62115">MSRRKLALVALVSLAFVLAASIPSYPQSNVFFFGKVVDESGAPVGLAEITVYKGNSIVTFTRTSPDGSFNLYVPVGSYTFLVYKKGYAPIYMTLEVTPEKGGSLGVLVLKKGVTVVPDVTSVYTSQGDTVRIPVKVFNKCLDPVLVSFSIEVPQGWRAYFVGPNNLVASDFYIEAGSNRSLVFVVEVPLNASEKESVRVSFTWFNLSGHVDFTFTVRQREWRLLELPTTSVKSFPGGQLSIPINVSTPFSYEATVTLSVFAPSNFIASLVDENGLTVQSVTVRPGEKRRLQLVIYVPPTARISTYSLRVVARSGPLQSIVNLDVIVESAYDLLKISPGATSINVTSGSTVTFRVALKNEGNMPTVALLRVQTSSPLLRAYTSVSGEPVASLYLVPGEEKALALIVEVDPSTPSGIYLVSLRANGTTSTAEQSFLVRVTGTRKIVISNIIFQVTGAPGMTTTYKLGLVNAGNTPLNNVMVQVEAPSGGFEVTVHPSTLALPPNSTASVDISILIPSNASEGFYNLPIHVVAGDIRLDRVLVLEVRGEQGLGFTYIATGLFLLSLTVVSYSKRQRRARG</sequence>
<proteinExistence type="predicted"/>
<dbReference type="eggNOG" id="arCOG02087">
    <property type="taxonomic scope" value="Archaea"/>
</dbReference>
<dbReference type="STRING" id="368408.Tpen_0132"/>
<dbReference type="EnsemblBacteria" id="ABL77542">
    <property type="protein sequence ID" value="ABL77542"/>
    <property type="gene ID" value="Tpen_0132"/>
</dbReference>
<keyword evidence="1" id="KW-0812">Transmembrane</keyword>
<keyword evidence="4" id="KW-1185">Reference proteome</keyword>
<protein>
    <submittedName>
        <fullName evidence="3">Membrane protein-like protein</fullName>
    </submittedName>
</protein>
<dbReference type="OrthoDB" id="110363at2157"/>
<dbReference type="Gene3D" id="2.60.40.1120">
    <property type="entry name" value="Carboxypeptidase-like, regulatory domain"/>
    <property type="match status" value="1"/>
</dbReference>
<dbReference type="PANTHER" id="PTHR39198:SF1">
    <property type="entry name" value="ALPHA-GALACTOSIDASE NEW3 DOMAIN-CONTAINING PROTEIN"/>
    <property type="match status" value="1"/>
</dbReference>
<reference evidence="4" key="1">
    <citation type="journal article" date="2008" name="J. Bacteriol.">
        <title>Genome sequence of Thermofilum pendens reveals an exceptional loss of biosynthetic pathways without genome reduction.</title>
        <authorList>
            <person name="Anderson I."/>
            <person name="Rodriguez J."/>
            <person name="Susanti D."/>
            <person name="Porat I."/>
            <person name="Reich C."/>
            <person name="Ulrich L.E."/>
            <person name="Elkins J.G."/>
            <person name="Mavromatis K."/>
            <person name="Lykidis A."/>
            <person name="Kim E."/>
            <person name="Thompson L.S."/>
            <person name="Nolan M."/>
            <person name="Land M."/>
            <person name="Copeland A."/>
            <person name="Lapidus A."/>
            <person name="Lucas S."/>
            <person name="Detter C."/>
            <person name="Zhulin I.B."/>
            <person name="Olsen G.J."/>
            <person name="Whitman W."/>
            <person name="Mukhopadhyay B."/>
            <person name="Bristow J."/>
            <person name="Kyrpides N."/>
        </authorList>
    </citation>
    <scope>NUCLEOTIDE SEQUENCE [LARGE SCALE GENOMIC DNA]</scope>
    <source>
        <strain evidence="4">DSM 2475 / Hrk 5</strain>
    </source>
</reference>
<dbReference type="GeneID" id="4600717"/>
<dbReference type="Gene3D" id="2.60.40.10">
    <property type="entry name" value="Immunoglobulins"/>
    <property type="match status" value="1"/>
</dbReference>
<dbReference type="Pfam" id="PF10633">
    <property type="entry name" value="NPCBM_assoc"/>
    <property type="match status" value="1"/>
</dbReference>
<evidence type="ECO:0000256" key="1">
    <source>
        <dbReference type="SAM" id="Phobius"/>
    </source>
</evidence>
<dbReference type="HOGENOM" id="CLU_473009_0_0_2"/>
<accession>A1RWG2</accession>
<dbReference type="SUPFAM" id="SSF49452">
    <property type="entry name" value="Starch-binding domain-like"/>
    <property type="match status" value="1"/>
</dbReference>
<dbReference type="AlphaFoldDB" id="A1RWG2"/>
<dbReference type="PANTHER" id="PTHR39198">
    <property type="entry name" value="HYPOTHETICAL MEMBRANE PROTEIN, CONSERVED"/>
    <property type="match status" value="1"/>
</dbReference>
<dbReference type="EMBL" id="CP000505">
    <property type="protein sequence ID" value="ABL77542.1"/>
    <property type="molecule type" value="Genomic_DNA"/>
</dbReference>
<dbReference type="Pfam" id="PF13620">
    <property type="entry name" value="CarboxypepD_reg"/>
    <property type="match status" value="1"/>
</dbReference>
<dbReference type="InterPro" id="IPR013783">
    <property type="entry name" value="Ig-like_fold"/>
</dbReference>
<dbReference type="GO" id="GO:0030246">
    <property type="term" value="F:carbohydrate binding"/>
    <property type="evidence" value="ECO:0007669"/>
    <property type="project" value="InterPro"/>
</dbReference>
<evidence type="ECO:0000313" key="4">
    <source>
        <dbReference type="Proteomes" id="UP000000641"/>
    </source>
</evidence>
<dbReference type="KEGG" id="tpe:Tpen_0132"/>
<gene>
    <name evidence="3" type="ordered locus">Tpen_0132</name>
</gene>
<dbReference type="RefSeq" id="WP_011751807.1">
    <property type="nucleotide sequence ID" value="NC_008698.1"/>
</dbReference>
<organism evidence="3 4">
    <name type="scientific">Thermofilum pendens (strain DSM 2475 / Hrk 5)</name>
    <dbReference type="NCBI Taxonomy" id="368408"/>
    <lineage>
        <taxon>Archaea</taxon>
        <taxon>Thermoproteota</taxon>
        <taxon>Thermoprotei</taxon>
        <taxon>Thermofilales</taxon>
        <taxon>Thermofilaceae</taxon>
        <taxon>Thermofilum</taxon>
    </lineage>
</organism>
<evidence type="ECO:0000259" key="2">
    <source>
        <dbReference type="Pfam" id="PF10633"/>
    </source>
</evidence>
<name>A1RWG2_THEPD</name>
<dbReference type="eggNOG" id="arCOG02081">
    <property type="taxonomic scope" value="Archaea"/>
</dbReference>
<dbReference type="Proteomes" id="UP000000641">
    <property type="component" value="Chromosome"/>
</dbReference>
<keyword evidence="1" id="KW-1133">Transmembrane helix</keyword>
<feature type="domain" description="Alpha-galactosidase NEW3" evidence="2">
    <location>
        <begin position="456"/>
        <end position="526"/>
    </location>
</feature>
<dbReference type="InterPro" id="IPR018905">
    <property type="entry name" value="A-galactase_NEW3"/>
</dbReference>
<evidence type="ECO:0000313" key="3">
    <source>
        <dbReference type="EMBL" id="ABL77542.1"/>
    </source>
</evidence>
<keyword evidence="1" id="KW-0472">Membrane</keyword>
<feature type="transmembrane region" description="Helical" evidence="1">
    <location>
        <begin position="548"/>
        <end position="568"/>
    </location>
</feature>